<dbReference type="Gene3D" id="3.40.190.10">
    <property type="entry name" value="Periplasmic binding protein-like II"/>
    <property type="match status" value="2"/>
</dbReference>
<dbReference type="GeneID" id="94545941"/>
<dbReference type="FunFam" id="3.40.190.10:FF:000050">
    <property type="entry name" value="Sulfonate ABC transporter substrate-binding protein"/>
    <property type="match status" value="1"/>
</dbReference>
<dbReference type="PANTHER" id="PTHR30024:SF42">
    <property type="entry name" value="ALIPHATIC SULFONATES-BINDING PROTEIN-RELATED"/>
    <property type="match status" value="1"/>
</dbReference>
<evidence type="ECO:0000256" key="1">
    <source>
        <dbReference type="ARBA" id="ARBA00004418"/>
    </source>
</evidence>
<evidence type="ECO:0000313" key="9">
    <source>
        <dbReference type="Proteomes" id="UP000254912"/>
    </source>
</evidence>
<dbReference type="AlphaFoldDB" id="A0A288Q6J6"/>
<dbReference type="GO" id="GO:0042597">
    <property type="term" value="C:periplasmic space"/>
    <property type="evidence" value="ECO:0007669"/>
    <property type="project" value="UniProtKB-SubCell"/>
</dbReference>
<dbReference type="EMBL" id="QRAS01000001">
    <property type="protein sequence ID" value="RDL11944.1"/>
    <property type="molecule type" value="Genomic_DNA"/>
</dbReference>
<comment type="similarity">
    <text evidence="2">Belongs to the bacterial solute-binding protein SsuA/TauA family.</text>
</comment>
<keyword evidence="4" id="KW-0732">Signal</keyword>
<dbReference type="GO" id="GO:0016020">
    <property type="term" value="C:membrane"/>
    <property type="evidence" value="ECO:0007669"/>
    <property type="project" value="InterPro"/>
</dbReference>
<dbReference type="Proteomes" id="UP000254912">
    <property type="component" value="Unassembled WGS sequence"/>
</dbReference>
<protein>
    <recommendedName>
        <fullName evidence="6">Putative aliphatic sulfonates-binding protein</fullName>
    </recommendedName>
</protein>
<dbReference type="Pfam" id="PF09084">
    <property type="entry name" value="NMT1"/>
    <property type="match status" value="1"/>
</dbReference>
<comment type="subcellular location">
    <subcellularLocation>
        <location evidence="1">Periplasm</location>
    </subcellularLocation>
</comment>
<evidence type="ECO:0000259" key="7">
    <source>
        <dbReference type="SMART" id="SM00062"/>
    </source>
</evidence>
<dbReference type="NCBIfam" id="TIGR01728">
    <property type="entry name" value="SsuA_fam"/>
    <property type="match status" value="1"/>
</dbReference>
<dbReference type="InterPro" id="IPR001638">
    <property type="entry name" value="Solute-binding_3/MltF_N"/>
</dbReference>
<dbReference type="InterPro" id="IPR010067">
    <property type="entry name" value="ABC_SsuA_sub-bd"/>
</dbReference>
<dbReference type="SMART" id="SM00062">
    <property type="entry name" value="PBPb"/>
    <property type="match status" value="1"/>
</dbReference>
<keyword evidence="3" id="KW-0813">Transport</keyword>
<dbReference type="SUPFAM" id="SSF53850">
    <property type="entry name" value="Periplasmic binding protein-like II"/>
    <property type="match status" value="1"/>
</dbReference>
<dbReference type="RefSeq" id="WP_070230008.1">
    <property type="nucleotide sequence ID" value="NZ_BJYO01000002.1"/>
</dbReference>
<reference evidence="8 9" key="1">
    <citation type="submission" date="2018-07" db="EMBL/GenBank/DDBJ databases">
        <title>Genomic Encyclopedia of Type Strains, Phase III (KMG-III): the genomes of soil and plant-associated and newly described type strains.</title>
        <authorList>
            <person name="Whitman W."/>
        </authorList>
    </citation>
    <scope>NUCLEOTIDE SEQUENCE [LARGE SCALE GENOMIC DNA]</scope>
    <source>
        <strain evidence="8 9">CECT 7031</strain>
    </source>
</reference>
<dbReference type="KEGG" id="wso:WSWS_00739"/>
<keyword evidence="9" id="KW-1185">Reference proteome</keyword>
<comment type="caution">
    <text evidence="8">The sequence shown here is derived from an EMBL/GenBank/DDBJ whole genome shotgun (WGS) entry which is preliminary data.</text>
</comment>
<organism evidence="8 9">
    <name type="scientific">Weissella soli</name>
    <dbReference type="NCBI Taxonomy" id="155866"/>
    <lineage>
        <taxon>Bacteria</taxon>
        <taxon>Bacillati</taxon>
        <taxon>Bacillota</taxon>
        <taxon>Bacilli</taxon>
        <taxon>Lactobacillales</taxon>
        <taxon>Lactobacillaceae</taxon>
        <taxon>Weissella</taxon>
    </lineage>
</organism>
<sequence length="322" mass="35181">MKQTIKKTLLAVFLVLWGAGAVYGYFQATDSGSKLKTVTIAYQKGDPIDLAIQHGELSKKMKAQGYKVVYRQFTDGSAEMQALAAGSVDYARTGDTPPVTAQAAGTSIAYIAAGGTREKGSAIVVGKNSSIKSVKDLKGKKVAYTQGTSSQYFLLKALENAGMDASDVTWVNMKQPDASIAFGRGKVDAWVTWDPYTAQAQIVQNAKILIDGSGSSKNREFLLSTQKYAKANKTVSAYLLQYLQEDMAWADTHRSEVIDLYTKSLNMKKSVVKKMVDRKPFSMTAITNQIITEQQNIADTFFDQGLITKKVYVKNAVVKVTK</sequence>
<evidence type="ECO:0000256" key="6">
    <source>
        <dbReference type="ARBA" id="ARBA00070228"/>
    </source>
</evidence>
<evidence type="ECO:0000256" key="3">
    <source>
        <dbReference type="ARBA" id="ARBA00022448"/>
    </source>
</evidence>
<evidence type="ECO:0000313" key="8">
    <source>
        <dbReference type="EMBL" id="RDL11944.1"/>
    </source>
</evidence>
<evidence type="ECO:0000256" key="5">
    <source>
        <dbReference type="ARBA" id="ARBA00055538"/>
    </source>
</evidence>
<name>A0A288Q6J6_9LACO</name>
<evidence type="ECO:0000256" key="2">
    <source>
        <dbReference type="ARBA" id="ARBA00010742"/>
    </source>
</evidence>
<gene>
    <name evidence="8" type="ORF">DFP99_0368</name>
</gene>
<dbReference type="InterPro" id="IPR015168">
    <property type="entry name" value="SsuA/THI5"/>
</dbReference>
<dbReference type="PANTHER" id="PTHR30024">
    <property type="entry name" value="ALIPHATIC SULFONATES-BINDING PROTEIN-RELATED"/>
    <property type="match status" value="1"/>
</dbReference>
<evidence type="ECO:0000256" key="4">
    <source>
        <dbReference type="ARBA" id="ARBA00022729"/>
    </source>
</evidence>
<accession>A0A288Q6J6</accession>
<proteinExistence type="inferred from homology"/>
<dbReference type="GO" id="GO:0042626">
    <property type="term" value="F:ATPase-coupled transmembrane transporter activity"/>
    <property type="evidence" value="ECO:0007669"/>
    <property type="project" value="InterPro"/>
</dbReference>
<comment type="function">
    <text evidence="5">Part of a binding-protein-dependent transport system for aliphatic sulfonates. Putative binding protein.</text>
</comment>
<feature type="domain" description="Solute-binding protein family 3/N-terminal" evidence="7">
    <location>
        <begin position="37"/>
        <end position="268"/>
    </location>
</feature>